<protein>
    <submittedName>
        <fullName evidence="11">Methyl-accepting chemotaxis protein</fullName>
    </submittedName>
</protein>
<feature type="domain" description="T-SNARE coiled-coil homology" evidence="9">
    <location>
        <begin position="456"/>
        <end position="518"/>
    </location>
</feature>
<evidence type="ECO:0000313" key="12">
    <source>
        <dbReference type="Proteomes" id="UP000185678"/>
    </source>
</evidence>
<dbReference type="Gene3D" id="1.10.287.950">
    <property type="entry name" value="Methyl-accepting chemotaxis protein"/>
    <property type="match status" value="1"/>
</dbReference>
<dbReference type="CDD" id="cd06225">
    <property type="entry name" value="HAMP"/>
    <property type="match status" value="1"/>
</dbReference>
<dbReference type="GO" id="GO:0007165">
    <property type="term" value="P:signal transduction"/>
    <property type="evidence" value="ECO:0007669"/>
    <property type="project" value="UniProtKB-KW"/>
</dbReference>
<evidence type="ECO:0000256" key="2">
    <source>
        <dbReference type="ARBA" id="ARBA00022519"/>
    </source>
</evidence>
<dbReference type="STRING" id="80876.SAMN05421779_101318"/>
<keyword evidence="6" id="KW-0175">Coiled coil</keyword>
<keyword evidence="2" id="KW-1003">Cell membrane</keyword>
<accession>A0A1N7ILQ4</accession>
<dbReference type="RefSeq" id="WP_076398300.1">
    <property type="nucleotide sequence ID" value="NZ_FTOA01000001.1"/>
</dbReference>
<evidence type="ECO:0000256" key="7">
    <source>
        <dbReference type="SAM" id="Phobius"/>
    </source>
</evidence>
<evidence type="ECO:0000256" key="3">
    <source>
        <dbReference type="ARBA" id="ARBA00023224"/>
    </source>
</evidence>
<dbReference type="AlphaFoldDB" id="A0A1N7ILQ4"/>
<dbReference type="Pfam" id="PF00672">
    <property type="entry name" value="HAMP"/>
    <property type="match status" value="1"/>
</dbReference>
<dbReference type="InterPro" id="IPR024478">
    <property type="entry name" value="HlyB_4HB_MCP"/>
</dbReference>
<dbReference type="Pfam" id="PF00015">
    <property type="entry name" value="MCPsignal"/>
    <property type="match status" value="1"/>
</dbReference>
<feature type="domain" description="Methyl-accepting transducer" evidence="8">
    <location>
        <begin position="304"/>
        <end position="540"/>
    </location>
</feature>
<dbReference type="SUPFAM" id="SSF58104">
    <property type="entry name" value="Methyl-accepting chemotaxis protein (MCP) signaling domain"/>
    <property type="match status" value="1"/>
</dbReference>
<dbReference type="Gene3D" id="6.10.340.10">
    <property type="match status" value="1"/>
</dbReference>
<dbReference type="PROSITE" id="PS50192">
    <property type="entry name" value="T_SNARE"/>
    <property type="match status" value="1"/>
</dbReference>
<name>A0A1N7ILQ4_9PROT</name>
<feature type="domain" description="HAMP" evidence="10">
    <location>
        <begin position="210"/>
        <end position="263"/>
    </location>
</feature>
<feature type="transmembrane region" description="Helical" evidence="7">
    <location>
        <begin position="188"/>
        <end position="209"/>
    </location>
</feature>
<dbReference type="SMART" id="SM00283">
    <property type="entry name" value="MA"/>
    <property type="match status" value="1"/>
</dbReference>
<dbReference type="PANTHER" id="PTHR32089:SF112">
    <property type="entry name" value="LYSOZYME-LIKE PROTEIN-RELATED"/>
    <property type="match status" value="1"/>
</dbReference>
<evidence type="ECO:0000259" key="8">
    <source>
        <dbReference type="PROSITE" id="PS50111"/>
    </source>
</evidence>
<dbReference type="Pfam" id="PF12729">
    <property type="entry name" value="4HB_MCP_1"/>
    <property type="match status" value="1"/>
</dbReference>
<keyword evidence="7" id="KW-0472">Membrane</keyword>
<dbReference type="EMBL" id="FTOA01000001">
    <property type="protein sequence ID" value="SIS37916.1"/>
    <property type="molecule type" value="Genomic_DNA"/>
</dbReference>
<dbReference type="GO" id="GO:0006935">
    <property type="term" value="P:chemotaxis"/>
    <property type="evidence" value="ECO:0007669"/>
    <property type="project" value="InterPro"/>
</dbReference>
<feature type="coiled-coil region" evidence="6">
    <location>
        <begin position="254"/>
        <end position="284"/>
    </location>
</feature>
<evidence type="ECO:0000256" key="4">
    <source>
        <dbReference type="ARBA" id="ARBA00029447"/>
    </source>
</evidence>
<dbReference type="InterPro" id="IPR003660">
    <property type="entry name" value="HAMP_dom"/>
</dbReference>
<dbReference type="InterPro" id="IPR004089">
    <property type="entry name" value="MCPsignal_dom"/>
</dbReference>
<reference evidence="11 12" key="1">
    <citation type="submission" date="2017-01" db="EMBL/GenBank/DDBJ databases">
        <authorList>
            <person name="Mah S.A."/>
            <person name="Swanson W.J."/>
            <person name="Moy G.W."/>
            <person name="Vacquier V.D."/>
        </authorList>
    </citation>
    <scope>NUCLEOTIDE SEQUENCE [LARGE SCALE GENOMIC DNA]</scope>
    <source>
        <strain evidence="11 12">DSM 11589</strain>
    </source>
</reference>
<evidence type="ECO:0000256" key="1">
    <source>
        <dbReference type="ARBA" id="ARBA00004429"/>
    </source>
</evidence>
<dbReference type="CDD" id="cd19411">
    <property type="entry name" value="MCP2201-like_sensor"/>
    <property type="match status" value="1"/>
</dbReference>
<keyword evidence="2" id="KW-0997">Cell inner membrane</keyword>
<comment type="subcellular location">
    <subcellularLocation>
        <location evidence="1">Cell inner membrane</location>
        <topology evidence="1">Multi-pass membrane protein</topology>
    </subcellularLocation>
</comment>
<dbReference type="PRINTS" id="PR00260">
    <property type="entry name" value="CHEMTRNSDUCR"/>
</dbReference>
<evidence type="ECO:0000259" key="9">
    <source>
        <dbReference type="PROSITE" id="PS50192"/>
    </source>
</evidence>
<dbReference type="PANTHER" id="PTHR32089">
    <property type="entry name" value="METHYL-ACCEPTING CHEMOTAXIS PROTEIN MCPB"/>
    <property type="match status" value="1"/>
</dbReference>
<dbReference type="PROSITE" id="PS50885">
    <property type="entry name" value="HAMP"/>
    <property type="match status" value="1"/>
</dbReference>
<dbReference type="InterPro" id="IPR047347">
    <property type="entry name" value="YvaQ-like_sensor"/>
</dbReference>
<organism evidence="11 12">
    <name type="scientific">Insolitispirillum peregrinum</name>
    <dbReference type="NCBI Taxonomy" id="80876"/>
    <lineage>
        <taxon>Bacteria</taxon>
        <taxon>Pseudomonadati</taxon>
        <taxon>Pseudomonadota</taxon>
        <taxon>Alphaproteobacteria</taxon>
        <taxon>Rhodospirillales</taxon>
        <taxon>Novispirillaceae</taxon>
        <taxon>Insolitispirillum</taxon>
    </lineage>
</organism>
<dbReference type="PROSITE" id="PS50111">
    <property type="entry name" value="CHEMOTAXIS_TRANSDUC_2"/>
    <property type="match status" value="1"/>
</dbReference>
<dbReference type="SMART" id="SM00304">
    <property type="entry name" value="HAMP"/>
    <property type="match status" value="1"/>
</dbReference>
<keyword evidence="3 5" id="KW-0807">Transducer</keyword>
<dbReference type="GO" id="GO:0005886">
    <property type="term" value="C:plasma membrane"/>
    <property type="evidence" value="ECO:0007669"/>
    <property type="project" value="UniProtKB-SubCell"/>
</dbReference>
<comment type="similarity">
    <text evidence="4">Belongs to the methyl-accepting chemotaxis (MCP) protein family.</text>
</comment>
<evidence type="ECO:0000259" key="10">
    <source>
        <dbReference type="PROSITE" id="PS50885"/>
    </source>
</evidence>
<evidence type="ECO:0000256" key="6">
    <source>
        <dbReference type="SAM" id="Coils"/>
    </source>
</evidence>
<proteinExistence type="inferred from homology"/>
<keyword evidence="7" id="KW-0812">Transmembrane</keyword>
<dbReference type="InterPro" id="IPR000727">
    <property type="entry name" value="T_SNARE_dom"/>
</dbReference>
<dbReference type="GO" id="GO:0004888">
    <property type="term" value="F:transmembrane signaling receptor activity"/>
    <property type="evidence" value="ECO:0007669"/>
    <property type="project" value="InterPro"/>
</dbReference>
<keyword evidence="7" id="KW-1133">Transmembrane helix</keyword>
<gene>
    <name evidence="11" type="ORF">SAMN05421779_101318</name>
</gene>
<evidence type="ECO:0000313" key="11">
    <source>
        <dbReference type="EMBL" id="SIS37916.1"/>
    </source>
</evidence>
<dbReference type="InterPro" id="IPR004090">
    <property type="entry name" value="Chemotax_Me-accpt_rcpt"/>
</dbReference>
<sequence length="560" mass="60024">MKSIKLKTVLAAIIALLLCIVLFQGWFSNRQISTTNDNTKEIATNWLPSVSIINTLNTNTSDLRIAEGSHILTINEKEMAEVEKDINSALSTIENNRKTYEKLISSEEERRIYGTFSTKYAEYMKIHDRMLDLSRQNKNAEATALFKGDMQATYDAFSNILVDLIKLNADGADSSYKASQLSYDSSKIWTLIVLGIGTLIGVGSIFFAHSGVAKPLTDMTTAMMAISKGNLQANIPSTENGNEIGNMARALMVFRDSLRESEHLRAEQARLEEQAQKAAVAERNRMADSFQQAMGSLVDTLVRSSNDVSGAARDLSASAEQTTRQSQVVAGAAEEASTNVQTVAAGAEELSASIREINMQVTTSARIAHEAVEEATKTEHSVNVLTEAAMRIGDVVNLINTIAAQTNLLALNATIEAARAGEAGKGFAVVASEVKQLAAQTARATGEIGSKIAEIQTATDETVTSIGRIVEIINTIREVTSSIAGAVEEQGAATSEIASNTQRAATGAAEVTGNIAGVGQAAESTGASAVQLRGLSEHLQEQSNHLHRQVEEFVRTLRNG</sequence>
<evidence type="ECO:0000256" key="5">
    <source>
        <dbReference type="PROSITE-ProRule" id="PRU00284"/>
    </source>
</evidence>
<dbReference type="Proteomes" id="UP000185678">
    <property type="component" value="Unassembled WGS sequence"/>
</dbReference>
<keyword evidence="12" id="KW-1185">Reference proteome</keyword>